<organism evidence="2 3">
    <name type="scientific">Allacma fusca</name>
    <dbReference type="NCBI Taxonomy" id="39272"/>
    <lineage>
        <taxon>Eukaryota</taxon>
        <taxon>Metazoa</taxon>
        <taxon>Ecdysozoa</taxon>
        <taxon>Arthropoda</taxon>
        <taxon>Hexapoda</taxon>
        <taxon>Collembola</taxon>
        <taxon>Symphypleona</taxon>
        <taxon>Sminthuridae</taxon>
        <taxon>Allacma</taxon>
    </lineage>
</organism>
<protein>
    <submittedName>
        <fullName evidence="2">Uncharacterized protein</fullName>
    </submittedName>
</protein>
<proteinExistence type="predicted"/>
<comment type="caution">
    <text evidence="2">The sequence shown here is derived from an EMBL/GenBank/DDBJ whole genome shotgun (WGS) entry which is preliminary data.</text>
</comment>
<dbReference type="AlphaFoldDB" id="A0A8J2L3Z8"/>
<accession>A0A8J2L3Z8</accession>
<name>A0A8J2L3Z8_9HEXA</name>
<feature type="region of interest" description="Disordered" evidence="1">
    <location>
        <begin position="1"/>
        <end position="30"/>
    </location>
</feature>
<reference evidence="2" key="1">
    <citation type="submission" date="2021-06" db="EMBL/GenBank/DDBJ databases">
        <authorList>
            <person name="Hodson N. C."/>
            <person name="Mongue J. A."/>
            <person name="Jaron S. K."/>
        </authorList>
    </citation>
    <scope>NUCLEOTIDE SEQUENCE</scope>
</reference>
<gene>
    <name evidence="2" type="ORF">AFUS01_LOCUS34747</name>
</gene>
<dbReference type="Proteomes" id="UP000708208">
    <property type="component" value="Unassembled WGS sequence"/>
</dbReference>
<evidence type="ECO:0000313" key="2">
    <source>
        <dbReference type="EMBL" id="CAG7824598.1"/>
    </source>
</evidence>
<sequence length="106" mass="11327">MTENVAASVVDIEKRANDGNEDVDESEKKKLKTDGAEVVVQVEGQGDAGNDVVQGKLEVLDTTGDQLDEFLKKPDDNVNSGVVEDATECLRQLDAAIGNELKLLGI</sequence>
<dbReference type="EMBL" id="CAJVCH010533431">
    <property type="protein sequence ID" value="CAG7824598.1"/>
    <property type="molecule type" value="Genomic_DNA"/>
</dbReference>
<evidence type="ECO:0000256" key="1">
    <source>
        <dbReference type="SAM" id="MobiDB-lite"/>
    </source>
</evidence>
<keyword evidence="3" id="KW-1185">Reference proteome</keyword>
<evidence type="ECO:0000313" key="3">
    <source>
        <dbReference type="Proteomes" id="UP000708208"/>
    </source>
</evidence>